<evidence type="ECO:0008006" key="3">
    <source>
        <dbReference type="Google" id="ProtNLM"/>
    </source>
</evidence>
<name>A0A2U2B6P6_9BACT</name>
<comment type="caution">
    <text evidence="1">The sequence shown here is derived from an EMBL/GenBank/DDBJ whole genome shotgun (WGS) entry which is preliminary data.</text>
</comment>
<dbReference type="EMBL" id="QEWP01000011">
    <property type="protein sequence ID" value="PWD98748.1"/>
    <property type="molecule type" value="Genomic_DNA"/>
</dbReference>
<dbReference type="AlphaFoldDB" id="A0A2U2B6P6"/>
<dbReference type="Pfam" id="PF14907">
    <property type="entry name" value="NTP_transf_5"/>
    <property type="match status" value="1"/>
</dbReference>
<protein>
    <recommendedName>
        <fullName evidence="3">Nucleotidyltransferase family protein</fullName>
    </recommendedName>
</protein>
<dbReference type="OrthoDB" id="1117814at2"/>
<evidence type="ECO:0000313" key="2">
    <source>
        <dbReference type="Proteomes" id="UP000244956"/>
    </source>
</evidence>
<sequence>MEPFKSPMANMVFELCKPNQDISSKLKLEKDDEESLLYFAARNGVAPWLFYRINNASIKGVQFSDRVKAGLRMQYLQTLVMNQQKWKVFKELHALAAENNIQIIPLKGTALAFSLYPEEALRPMGDIDLLVPDKDIFKLRDLMLNNGAKPVHVPISKLHDQMHAHISALSWQNIMIEPHQRLFAMGSALNPSSANLFGNLKRIKNHPEISVFDDTMQAYHLITHAFKGYKMGGMRLGWLLDIALILNRHKKDSGFLKQVKNLNPKAEKQIDTIIQWSCLLLDEKNEQNLTTPFPPKEMFLAEQDPKTKHKKMVLQEIAGLPGIKNKANLLFREFFPEIQYMDHQFGKHRGIDLLKLYLKRITGRINRPDN</sequence>
<proteinExistence type="predicted"/>
<organism evidence="1 2">
    <name type="scientific">Marinilabilia rubra</name>
    <dbReference type="NCBI Taxonomy" id="2162893"/>
    <lineage>
        <taxon>Bacteria</taxon>
        <taxon>Pseudomonadati</taxon>
        <taxon>Bacteroidota</taxon>
        <taxon>Bacteroidia</taxon>
        <taxon>Marinilabiliales</taxon>
        <taxon>Marinilabiliaceae</taxon>
        <taxon>Marinilabilia</taxon>
    </lineage>
</organism>
<dbReference type="InterPro" id="IPR039498">
    <property type="entry name" value="NTP_transf_5"/>
</dbReference>
<dbReference type="Proteomes" id="UP000244956">
    <property type="component" value="Unassembled WGS sequence"/>
</dbReference>
<reference evidence="1 2" key="1">
    <citation type="submission" date="2018-05" db="EMBL/GenBank/DDBJ databases">
        <title>Marinilabilia rubrum sp. nov., isolated from saltern sediment.</title>
        <authorList>
            <person name="Zhang R."/>
        </authorList>
    </citation>
    <scope>NUCLEOTIDE SEQUENCE [LARGE SCALE GENOMIC DNA]</scope>
    <source>
        <strain evidence="1 2">WTE16</strain>
    </source>
</reference>
<keyword evidence="2" id="KW-1185">Reference proteome</keyword>
<gene>
    <name evidence="1" type="ORF">DDZ16_13490</name>
</gene>
<accession>A0A2U2B6P6</accession>
<evidence type="ECO:0000313" key="1">
    <source>
        <dbReference type="EMBL" id="PWD98748.1"/>
    </source>
</evidence>
<dbReference type="RefSeq" id="WP_109265010.1">
    <property type="nucleotide sequence ID" value="NZ_QEWP01000011.1"/>
</dbReference>